<reference evidence="1 2" key="1">
    <citation type="submission" date="2016-04" db="EMBL/GenBank/DDBJ databases">
        <title>Complete genome sequence of natural rubber-degrading, novel Gram-negative bacterium, Rhizobacter gummiphilus strain NS21.</title>
        <authorList>
            <person name="Tabata M."/>
            <person name="Kasai D."/>
            <person name="Fukuda M."/>
        </authorList>
    </citation>
    <scope>NUCLEOTIDE SEQUENCE [LARGE SCALE GENOMIC DNA]</scope>
    <source>
        <strain evidence="1 2">NS21</strain>
    </source>
</reference>
<dbReference type="Proteomes" id="UP000193427">
    <property type="component" value="Chromosome"/>
</dbReference>
<accession>A0A1W6L695</accession>
<dbReference type="EMBL" id="CP015118">
    <property type="protein sequence ID" value="ARN19658.1"/>
    <property type="molecule type" value="Genomic_DNA"/>
</dbReference>
<evidence type="ECO:0000313" key="2">
    <source>
        <dbReference type="Proteomes" id="UP000193427"/>
    </source>
</evidence>
<proteinExistence type="predicted"/>
<sequence length="332" mass="33890">MRPFRTRWPAALAVMLTAASFAACGGDSDDVVPTSAASPKVLSVQGGLDRPVSLSVADLKALPPTTQTVSYGSGAGPQTHTYTGTNLWNLLDQAGIQVDAARKNDVLGKYVLATGADGYQAVFSLAELKPDFGNRPSLVVYEEAASGVSSALGTDGPVRVTAPGDVKGGRYVSALTRLDVRDAGSTATGTGGGVTTSFTVSGAVKSPGTYDLAALQALPAVTRTVGANVYRGVSLWDFLNTTTGLVLDPAVKNDVLGKYVVATGSDGYRALIALGEIEPGFGNAPNLIAYEVDGAPLTTSGFARLVVPGDTKAGRFVSNLVGIEVLAARPAP</sequence>
<organism evidence="1 2">
    <name type="scientific">Piscinibacter gummiphilus</name>
    <dbReference type="NCBI Taxonomy" id="946333"/>
    <lineage>
        <taxon>Bacteria</taxon>
        <taxon>Pseudomonadati</taxon>
        <taxon>Pseudomonadota</taxon>
        <taxon>Betaproteobacteria</taxon>
        <taxon>Burkholderiales</taxon>
        <taxon>Sphaerotilaceae</taxon>
        <taxon>Piscinibacter</taxon>
    </lineage>
</organism>
<dbReference type="SUPFAM" id="SSF56524">
    <property type="entry name" value="Oxidoreductase molybdopterin-binding domain"/>
    <property type="match status" value="2"/>
</dbReference>
<keyword evidence="2" id="KW-1185">Reference proteome</keyword>
<dbReference type="KEGG" id="rgu:A4W93_06875"/>
<dbReference type="RefSeq" id="WP_157131608.1">
    <property type="nucleotide sequence ID" value="NZ_BSPR01000008.1"/>
</dbReference>
<protein>
    <submittedName>
        <fullName evidence="1">Molybdopterin-binding oxidoreductase</fullName>
    </submittedName>
</protein>
<name>A0A1W6L695_9BURK</name>
<gene>
    <name evidence="1" type="ORF">A4W93_06875</name>
</gene>
<evidence type="ECO:0000313" key="1">
    <source>
        <dbReference type="EMBL" id="ARN19658.1"/>
    </source>
</evidence>
<dbReference type="AlphaFoldDB" id="A0A1W6L695"/>
<dbReference type="InterPro" id="IPR000572">
    <property type="entry name" value="OxRdtase_Mopterin-bd_dom"/>
</dbReference>
<dbReference type="Gene3D" id="3.90.420.10">
    <property type="entry name" value="Oxidoreductase, molybdopterin-binding domain"/>
    <property type="match status" value="2"/>
</dbReference>
<dbReference type="PROSITE" id="PS51257">
    <property type="entry name" value="PROKAR_LIPOPROTEIN"/>
    <property type="match status" value="1"/>
</dbReference>
<dbReference type="Pfam" id="PF00174">
    <property type="entry name" value="Oxidored_molyb"/>
    <property type="match status" value="1"/>
</dbReference>
<dbReference type="STRING" id="946333.A4W93_06875"/>
<dbReference type="OrthoDB" id="482420at2"/>
<dbReference type="InterPro" id="IPR036374">
    <property type="entry name" value="OxRdtase_Mopterin-bd_sf"/>
</dbReference>